<dbReference type="GO" id="GO:0030976">
    <property type="term" value="F:thiamine pyrophosphate binding"/>
    <property type="evidence" value="ECO:0007669"/>
    <property type="project" value="TreeGrafter"/>
</dbReference>
<comment type="caution">
    <text evidence="3">The sequence shown here is derived from an EMBL/GenBank/DDBJ whole genome shotgun (WGS) entry which is preliminary data.</text>
</comment>
<sequence length="340" mass="36647">MNFKKIITTTAIISLSVTGLLALSACSSSKASKDATSGKEVVIYTNADKEAETVMKKTLDDNGYKGAYKFVDFGSADLNTKVNAEGTNLQADLVTLSTFYIDSAQKSKDMFADWKTPGNLLDNFKQEGFQSPILGLEGSLMVNTAVLKSKGLAKPSSIKDLTKPEYKGLISFPSLETSTTGWLMVQALISKYGEVEAQNILTGLIKNAGAHLTSSGSAPVQDVTSGQVAVAFGLRQQGVEAQKQGQPIEVINASEGNYVLTESVAVVKHKDIKDKTEKIAEVLATKTRKDLMGYYPPAIFKGEQESNNESLRGEYFDKPLSTDLLKSQIQIFEKAKAAAN</sequence>
<dbReference type="GO" id="GO:0015888">
    <property type="term" value="P:thiamine transport"/>
    <property type="evidence" value="ECO:0007669"/>
    <property type="project" value="TreeGrafter"/>
</dbReference>
<keyword evidence="4" id="KW-1185">Reference proteome</keyword>
<proteinExistence type="predicted"/>
<dbReference type="Proteomes" id="UP000245021">
    <property type="component" value="Unassembled WGS sequence"/>
</dbReference>
<dbReference type="GO" id="GO:0030975">
    <property type="term" value="F:thiamine binding"/>
    <property type="evidence" value="ECO:0007669"/>
    <property type="project" value="TreeGrafter"/>
</dbReference>
<dbReference type="RefSeq" id="WP_165814934.1">
    <property type="nucleotide sequence ID" value="NZ_BFFO01000002.1"/>
</dbReference>
<evidence type="ECO:0000256" key="2">
    <source>
        <dbReference type="SAM" id="SignalP"/>
    </source>
</evidence>
<dbReference type="GO" id="GO:0030288">
    <property type="term" value="C:outer membrane-bounded periplasmic space"/>
    <property type="evidence" value="ECO:0007669"/>
    <property type="project" value="TreeGrafter"/>
</dbReference>
<evidence type="ECO:0000313" key="4">
    <source>
        <dbReference type="Proteomes" id="UP000245021"/>
    </source>
</evidence>
<dbReference type="PANTHER" id="PTHR30006:SF2">
    <property type="entry name" value="ABC TRANSPORTER SUBSTRATE-BINDING PROTEIN"/>
    <property type="match status" value="1"/>
</dbReference>
<dbReference type="EMBL" id="BFFO01000002">
    <property type="protein sequence ID" value="GBG96258.1"/>
    <property type="molecule type" value="Genomic_DNA"/>
</dbReference>
<evidence type="ECO:0000313" key="3">
    <source>
        <dbReference type="EMBL" id="GBG96258.1"/>
    </source>
</evidence>
<dbReference type="PANTHER" id="PTHR30006">
    <property type="entry name" value="THIAMINE-BINDING PERIPLASMIC PROTEIN-RELATED"/>
    <property type="match status" value="1"/>
</dbReference>
<protein>
    <submittedName>
        <fullName evidence="3">Putative periplasmic-iron-binding protein</fullName>
    </submittedName>
</protein>
<accession>A0A2R5HIR0</accession>
<keyword evidence="1 2" id="KW-0732">Signal</keyword>
<dbReference type="PROSITE" id="PS51257">
    <property type="entry name" value="PROKAR_LIPOPROTEIN"/>
    <property type="match status" value="1"/>
</dbReference>
<gene>
    <name evidence="3" type="ORF">NtB2_00369</name>
</gene>
<feature type="chain" id="PRO_5015326452" evidence="2">
    <location>
        <begin position="31"/>
        <end position="340"/>
    </location>
</feature>
<dbReference type="Pfam" id="PF13343">
    <property type="entry name" value="SBP_bac_6"/>
    <property type="match status" value="1"/>
</dbReference>
<organism evidence="3 4">
    <name type="scientific">Lactococcus termiticola</name>
    <dbReference type="NCBI Taxonomy" id="2169526"/>
    <lineage>
        <taxon>Bacteria</taxon>
        <taxon>Bacillati</taxon>
        <taxon>Bacillota</taxon>
        <taxon>Bacilli</taxon>
        <taxon>Lactobacillales</taxon>
        <taxon>Streptococcaceae</taxon>
        <taxon>Lactococcus</taxon>
    </lineage>
</organism>
<reference evidence="3 4" key="1">
    <citation type="journal article" date="2018" name="Genome Announc.">
        <title>Draft Genome Sequence of Lactococcus sp. Strain NtB2 (JCM 32569), Isolated from the Gut of the Higher Termite Nasutitermes takasagoensis.</title>
        <authorList>
            <person name="Noda S."/>
            <person name="Aihara C."/>
            <person name="Yuki M."/>
            <person name="Ohkuma M."/>
        </authorList>
    </citation>
    <scope>NUCLEOTIDE SEQUENCE [LARGE SCALE GENOMIC DNA]</scope>
    <source>
        <strain evidence="3 4">NtB2</strain>
    </source>
</reference>
<evidence type="ECO:0000256" key="1">
    <source>
        <dbReference type="ARBA" id="ARBA00022729"/>
    </source>
</evidence>
<name>A0A2R5HIR0_9LACT</name>
<dbReference type="Gene3D" id="3.40.190.10">
    <property type="entry name" value="Periplasmic binding protein-like II"/>
    <property type="match status" value="2"/>
</dbReference>
<dbReference type="SUPFAM" id="SSF53850">
    <property type="entry name" value="Periplasmic binding protein-like II"/>
    <property type="match status" value="1"/>
</dbReference>
<dbReference type="AlphaFoldDB" id="A0A2R5HIR0"/>
<feature type="signal peptide" evidence="2">
    <location>
        <begin position="1"/>
        <end position="30"/>
    </location>
</feature>